<dbReference type="AlphaFoldDB" id="X1RPL5"/>
<proteinExistence type="predicted"/>
<name>X1RPL5_9ZZZZ</name>
<comment type="caution">
    <text evidence="1">The sequence shown here is derived from an EMBL/GenBank/DDBJ whole genome shotgun (WGS) entry which is preliminary data.</text>
</comment>
<evidence type="ECO:0000313" key="1">
    <source>
        <dbReference type="EMBL" id="GAI68931.1"/>
    </source>
</evidence>
<dbReference type="EMBL" id="BARV01045443">
    <property type="protein sequence ID" value="GAI68931.1"/>
    <property type="molecule type" value="Genomic_DNA"/>
</dbReference>
<gene>
    <name evidence="1" type="ORF">S06H3_66566</name>
</gene>
<sequence length="36" mass="3595">GQKFDLELGLPGSAPSLFAALSDSHAAISKSLVPIG</sequence>
<feature type="non-terminal residue" evidence="1">
    <location>
        <position position="1"/>
    </location>
</feature>
<accession>X1RPL5</accession>
<protein>
    <submittedName>
        <fullName evidence="1">Uncharacterized protein</fullName>
    </submittedName>
</protein>
<organism evidence="1">
    <name type="scientific">marine sediment metagenome</name>
    <dbReference type="NCBI Taxonomy" id="412755"/>
    <lineage>
        <taxon>unclassified sequences</taxon>
        <taxon>metagenomes</taxon>
        <taxon>ecological metagenomes</taxon>
    </lineage>
</organism>
<reference evidence="1" key="1">
    <citation type="journal article" date="2014" name="Front. Microbiol.">
        <title>High frequency of phylogenetically diverse reductive dehalogenase-homologous genes in deep subseafloor sedimentary metagenomes.</title>
        <authorList>
            <person name="Kawai M."/>
            <person name="Futagami T."/>
            <person name="Toyoda A."/>
            <person name="Takaki Y."/>
            <person name="Nishi S."/>
            <person name="Hori S."/>
            <person name="Arai W."/>
            <person name="Tsubouchi T."/>
            <person name="Morono Y."/>
            <person name="Uchiyama I."/>
            <person name="Ito T."/>
            <person name="Fujiyama A."/>
            <person name="Inagaki F."/>
            <person name="Takami H."/>
        </authorList>
    </citation>
    <scope>NUCLEOTIDE SEQUENCE</scope>
    <source>
        <strain evidence="1">Expedition CK06-06</strain>
    </source>
</reference>